<evidence type="ECO:0000313" key="2">
    <source>
        <dbReference type="Proteomes" id="UP000001062"/>
    </source>
</evidence>
<proteinExistence type="predicted"/>
<dbReference type="KEGG" id="mme:Marme_1393"/>
<dbReference type="STRING" id="717774.Marme_1393"/>
<dbReference type="Proteomes" id="UP000001062">
    <property type="component" value="Chromosome"/>
</dbReference>
<reference evidence="1 2" key="1">
    <citation type="journal article" date="2012" name="Stand. Genomic Sci.">
        <title>Complete genome sequence of the melanogenic marine bacterium Marinomonas mediterranea type strain (MMB-1(T)).</title>
        <authorList>
            <person name="Lucas-Elio P."/>
            <person name="Goodwin L."/>
            <person name="Woyke T."/>
            <person name="Pitluck S."/>
            <person name="Nolan M."/>
            <person name="Kyrpides N.C."/>
            <person name="Detter J.C."/>
            <person name="Copeland A."/>
            <person name="Teshima H."/>
            <person name="Bruce D."/>
            <person name="Detter C."/>
            <person name="Tapia R."/>
            <person name="Han S."/>
            <person name="Land M.L."/>
            <person name="Ivanova N."/>
            <person name="Mikhailova N."/>
            <person name="Johnston A.W."/>
            <person name="Sanchez-Amat A."/>
        </authorList>
    </citation>
    <scope>NUCLEOTIDE SEQUENCE [LARGE SCALE GENOMIC DNA]</scope>
    <source>
        <strain evidence="2">ATCC 700492 / JCM 21426 / NBRC 103028 / MMB-1</strain>
    </source>
</reference>
<keyword evidence="2" id="KW-1185">Reference proteome</keyword>
<sequence>MAEIRCYRDKYIDVCLSTWHGFYIKLKSYLDQSVRGWVKIMPVRLGMTINKMLGEWKT</sequence>
<organism evidence="1 2">
    <name type="scientific">Marinomonas mediterranea (strain ATCC 700492 / JCM 21426 / NBRC 103028 / MMB-1)</name>
    <dbReference type="NCBI Taxonomy" id="717774"/>
    <lineage>
        <taxon>Bacteria</taxon>
        <taxon>Pseudomonadati</taxon>
        <taxon>Pseudomonadota</taxon>
        <taxon>Gammaproteobacteria</taxon>
        <taxon>Oceanospirillales</taxon>
        <taxon>Oceanospirillaceae</taxon>
        <taxon>Marinomonas</taxon>
    </lineage>
</organism>
<protein>
    <submittedName>
        <fullName evidence="1">Uncharacterized protein</fullName>
    </submittedName>
</protein>
<dbReference type="AlphaFoldDB" id="F2JWJ2"/>
<dbReference type="HOGENOM" id="CLU_2974165_0_0_6"/>
<name>F2JWJ2_MARM1</name>
<dbReference type="EMBL" id="CP002583">
    <property type="protein sequence ID" value="ADZ90665.1"/>
    <property type="molecule type" value="Genomic_DNA"/>
</dbReference>
<evidence type="ECO:0000313" key="1">
    <source>
        <dbReference type="EMBL" id="ADZ90665.1"/>
    </source>
</evidence>
<accession>F2JWJ2</accession>
<gene>
    <name evidence="1" type="ordered locus">Marme_1393</name>
</gene>